<evidence type="ECO:0000313" key="2">
    <source>
        <dbReference type="EMBL" id="JAE22253.1"/>
    </source>
</evidence>
<keyword evidence="1" id="KW-1133">Transmembrane helix</keyword>
<proteinExistence type="predicted"/>
<reference evidence="2" key="2">
    <citation type="journal article" date="2015" name="Data Brief">
        <title>Shoot transcriptome of the giant reed, Arundo donax.</title>
        <authorList>
            <person name="Barrero R.A."/>
            <person name="Guerrero F.D."/>
            <person name="Moolhuijzen P."/>
            <person name="Goolsby J.A."/>
            <person name="Tidwell J."/>
            <person name="Bellgard S.E."/>
            <person name="Bellgard M.I."/>
        </authorList>
    </citation>
    <scope>NUCLEOTIDE SEQUENCE</scope>
    <source>
        <tissue evidence="2">Shoot tissue taken approximately 20 cm above the soil surface</tissue>
    </source>
</reference>
<sequence length="38" mass="4266">MHPAIQCTATCAMCSLIKSDLPIFMCIVYLVFLSLQIF</sequence>
<keyword evidence="1" id="KW-0812">Transmembrane</keyword>
<keyword evidence="1" id="KW-0472">Membrane</keyword>
<evidence type="ECO:0000256" key="1">
    <source>
        <dbReference type="SAM" id="Phobius"/>
    </source>
</evidence>
<dbReference type="EMBL" id="GBRH01175643">
    <property type="protein sequence ID" value="JAE22253.1"/>
    <property type="molecule type" value="Transcribed_RNA"/>
</dbReference>
<protein>
    <submittedName>
        <fullName evidence="2">Uncharacterized protein</fullName>
    </submittedName>
</protein>
<dbReference type="AlphaFoldDB" id="A0A0A9GNK0"/>
<organism evidence="2">
    <name type="scientific">Arundo donax</name>
    <name type="common">Giant reed</name>
    <name type="synonym">Donax arundinaceus</name>
    <dbReference type="NCBI Taxonomy" id="35708"/>
    <lineage>
        <taxon>Eukaryota</taxon>
        <taxon>Viridiplantae</taxon>
        <taxon>Streptophyta</taxon>
        <taxon>Embryophyta</taxon>
        <taxon>Tracheophyta</taxon>
        <taxon>Spermatophyta</taxon>
        <taxon>Magnoliopsida</taxon>
        <taxon>Liliopsida</taxon>
        <taxon>Poales</taxon>
        <taxon>Poaceae</taxon>
        <taxon>PACMAD clade</taxon>
        <taxon>Arundinoideae</taxon>
        <taxon>Arundineae</taxon>
        <taxon>Arundo</taxon>
    </lineage>
</organism>
<name>A0A0A9GNK0_ARUDO</name>
<reference evidence="2" key="1">
    <citation type="submission" date="2014-09" db="EMBL/GenBank/DDBJ databases">
        <authorList>
            <person name="Magalhaes I.L.F."/>
            <person name="Oliveira U."/>
            <person name="Santos F.R."/>
            <person name="Vidigal T.H.D.A."/>
            <person name="Brescovit A.D."/>
            <person name="Santos A.J."/>
        </authorList>
    </citation>
    <scope>NUCLEOTIDE SEQUENCE</scope>
    <source>
        <tissue evidence="2">Shoot tissue taken approximately 20 cm above the soil surface</tissue>
    </source>
</reference>
<feature type="transmembrane region" description="Helical" evidence="1">
    <location>
        <begin position="21"/>
        <end position="37"/>
    </location>
</feature>
<accession>A0A0A9GNK0</accession>